<dbReference type="GO" id="GO:0004553">
    <property type="term" value="F:hydrolase activity, hydrolyzing O-glycosyl compounds"/>
    <property type="evidence" value="ECO:0007669"/>
    <property type="project" value="InterPro"/>
</dbReference>
<evidence type="ECO:0000259" key="5">
    <source>
        <dbReference type="PROSITE" id="PS51175"/>
    </source>
</evidence>
<evidence type="ECO:0000313" key="6">
    <source>
        <dbReference type="EMBL" id="SCZ76787.1"/>
    </source>
</evidence>
<dbReference type="InterPro" id="IPR008965">
    <property type="entry name" value="CBM2/CBM3_carb-bd_dom_sf"/>
</dbReference>
<dbReference type="GO" id="GO:0030247">
    <property type="term" value="F:polysaccharide binding"/>
    <property type="evidence" value="ECO:0007669"/>
    <property type="project" value="UniProtKB-UniRule"/>
</dbReference>
<dbReference type="InterPro" id="IPR005084">
    <property type="entry name" value="CBM6"/>
</dbReference>
<organism evidence="6 7">
    <name type="scientific">Pseudobutyrivibrio xylanivorans</name>
    <dbReference type="NCBI Taxonomy" id="185007"/>
    <lineage>
        <taxon>Bacteria</taxon>
        <taxon>Bacillati</taxon>
        <taxon>Bacillota</taxon>
        <taxon>Clostridia</taxon>
        <taxon>Lachnospirales</taxon>
        <taxon>Lachnospiraceae</taxon>
        <taxon>Pseudobutyrivibrio</taxon>
    </lineage>
</organism>
<feature type="compositionally biased region" description="Pro residues" evidence="2">
    <location>
        <begin position="465"/>
        <end position="495"/>
    </location>
</feature>
<dbReference type="Pfam" id="PF03422">
    <property type="entry name" value="CBM_6"/>
    <property type="match status" value="1"/>
</dbReference>
<dbReference type="Gene3D" id="2.60.120.260">
    <property type="entry name" value="Galactose-binding domain-like"/>
    <property type="match status" value="4"/>
</dbReference>
<accession>A0A1G5RRZ7</accession>
<keyword evidence="1 3" id="KW-0732">Signal</keyword>
<dbReference type="CDD" id="cd04084">
    <property type="entry name" value="CBM6_xylanase-like"/>
    <property type="match status" value="3"/>
</dbReference>
<evidence type="ECO:0000259" key="4">
    <source>
        <dbReference type="PROSITE" id="PS51173"/>
    </source>
</evidence>
<dbReference type="InterPro" id="IPR006584">
    <property type="entry name" value="Cellulose-bd_IV"/>
</dbReference>
<proteinExistence type="predicted"/>
<feature type="signal peptide" evidence="3">
    <location>
        <begin position="1"/>
        <end position="27"/>
    </location>
</feature>
<dbReference type="EMBL" id="FMWK01000002">
    <property type="protein sequence ID" value="SCZ76787.1"/>
    <property type="molecule type" value="Genomic_DNA"/>
</dbReference>
<dbReference type="SUPFAM" id="SSF49785">
    <property type="entry name" value="Galactose-binding domain-like"/>
    <property type="match status" value="1"/>
</dbReference>
<feature type="domain" description="CBM6" evidence="5">
    <location>
        <begin position="35"/>
        <end position="152"/>
    </location>
</feature>
<dbReference type="AlphaFoldDB" id="A0A1G5RRZ7"/>
<feature type="region of interest" description="Disordered" evidence="2">
    <location>
        <begin position="462"/>
        <end position="499"/>
    </location>
</feature>
<dbReference type="Proteomes" id="UP000199428">
    <property type="component" value="Unassembled WGS sequence"/>
</dbReference>
<dbReference type="SMART" id="SM00606">
    <property type="entry name" value="CBD_IV"/>
    <property type="match status" value="1"/>
</dbReference>
<dbReference type="InterPro" id="IPR012291">
    <property type="entry name" value="CBM2_carb-bd_dom_sf"/>
</dbReference>
<feature type="domain" description="CBM2" evidence="4">
    <location>
        <begin position="660"/>
        <end position="771"/>
    </location>
</feature>
<name>A0A1G5RRZ7_PSEXY</name>
<protein>
    <submittedName>
        <fullName evidence="6">Carbohydrate binding module (Family 6)</fullName>
    </submittedName>
</protein>
<evidence type="ECO:0000256" key="1">
    <source>
        <dbReference type="ARBA" id="ARBA00022729"/>
    </source>
</evidence>
<dbReference type="PANTHER" id="PTHR48148:SF2">
    <property type="entry name" value="PA14 DOMAIN-CONTAINING PROTEIN"/>
    <property type="match status" value="1"/>
</dbReference>
<evidence type="ECO:0000256" key="3">
    <source>
        <dbReference type="SAM" id="SignalP"/>
    </source>
</evidence>
<dbReference type="GO" id="GO:0005975">
    <property type="term" value="P:carbohydrate metabolic process"/>
    <property type="evidence" value="ECO:0007669"/>
    <property type="project" value="InterPro"/>
</dbReference>
<dbReference type="PROSITE" id="PS51175">
    <property type="entry name" value="CBM6"/>
    <property type="match status" value="1"/>
</dbReference>
<dbReference type="PANTHER" id="PTHR48148">
    <property type="entry name" value="KERATINOCYTE PROLINE-RICH PROTEIN"/>
    <property type="match status" value="1"/>
</dbReference>
<gene>
    <name evidence="6" type="ORF">SAMN02910350_00448</name>
</gene>
<feature type="chain" id="PRO_5011596909" evidence="3">
    <location>
        <begin position="28"/>
        <end position="771"/>
    </location>
</feature>
<dbReference type="SMART" id="SM00637">
    <property type="entry name" value="CBD_II"/>
    <property type="match status" value="1"/>
</dbReference>
<feature type="region of interest" description="Disordered" evidence="2">
    <location>
        <begin position="299"/>
        <end position="336"/>
    </location>
</feature>
<dbReference type="Pfam" id="PF00553">
    <property type="entry name" value="CBM_2"/>
    <property type="match status" value="1"/>
</dbReference>
<dbReference type="PROSITE" id="PS51173">
    <property type="entry name" value="CBM2"/>
    <property type="match status" value="1"/>
</dbReference>
<sequence>MKKKVAGLLSASLAAGLFLSSSATIMAAPSISPYDTVQAEKAITKNGVEVATDGTNSYITSLEKGDSFSTTPLNFSNGLTGFSASFRSAGAGLVEVRLDKEDGEALGSFKISNTNGEFKSYTAKVSKSIEGQHTLYFVGKMGDVDVDFFNATAAGEVTPTPTPTPTPTTTPVVTGEVNPYETVEVEKVSELKDAMVTPNKSAVMIKYNGYALIKNVNFVDGAAIITINGKTTSNLSILDIRVDGLDAANSVGNAKFSKANEGAKTIQVKKDIAGVHDVYLVNTFADSNVTVDSIIAKAAPSKPTPTPTATPTPTPTPVPTATPTPTPVPTATPTPVVGSVNPYETVEVEKVAELKDAMLTPNKSAVMIKSNGYALIKNVNFVDGAAIITINGKTTSNLSILDIRVDGLDAANSVGNAKFSKANEGAKTIQVKKDITGVHDVYLVNTFADSNVTVDSIIAKAAPSKPTPTPTATPTPTPTPVPTATPTPTPVPTATPTPVVGSVNPYETVEVEKVAELKDAMLTPNKSAVMIKSNGYALIKNVNFVDGAAIITINGKTTSDLSILDIRVDGLDAANSVGNAKFSKSNDGAKTVQIKKDITGVHDIYLVNTFANSNVTVDSIIAKAAPSKPTPTPVVTPTPTPVVTPTPTPVVTPTPTPVVTPTPTPVVTPTPTPVVNKDLAFEYQINSWGTGYTVNFSVVNKTGKNVDGWKVKLSKKDVKIDSSWCVNVAEEGDYYVITPMSWNKTIYNGGSAQFGIQGSGKIGSTINYVLE</sequence>
<evidence type="ECO:0000313" key="7">
    <source>
        <dbReference type="Proteomes" id="UP000199428"/>
    </source>
</evidence>
<dbReference type="InterPro" id="IPR001919">
    <property type="entry name" value="CBD2"/>
</dbReference>
<feature type="compositionally biased region" description="Pro residues" evidence="2">
    <location>
        <begin position="302"/>
        <end position="332"/>
    </location>
</feature>
<dbReference type="Gene3D" id="2.60.40.290">
    <property type="match status" value="1"/>
</dbReference>
<dbReference type="SUPFAM" id="SSF49384">
    <property type="entry name" value="Carbohydrate-binding domain"/>
    <property type="match status" value="1"/>
</dbReference>
<dbReference type="RefSeq" id="WP_090160889.1">
    <property type="nucleotide sequence ID" value="NZ_FMWK01000002.1"/>
</dbReference>
<evidence type="ECO:0000256" key="2">
    <source>
        <dbReference type="SAM" id="MobiDB-lite"/>
    </source>
</evidence>
<dbReference type="InterPro" id="IPR008979">
    <property type="entry name" value="Galactose-bd-like_sf"/>
</dbReference>
<reference evidence="6 7" key="1">
    <citation type="submission" date="2016-10" db="EMBL/GenBank/DDBJ databases">
        <authorList>
            <person name="de Groot N.N."/>
        </authorList>
    </citation>
    <scope>NUCLEOTIDE SEQUENCE [LARGE SCALE GENOMIC DNA]</scope>
    <source>
        <strain evidence="6 7">DSM 10317</strain>
    </source>
</reference>